<name>A0A1I5EBB4_PARPN</name>
<evidence type="ECO:0000256" key="1">
    <source>
        <dbReference type="ARBA" id="ARBA00005125"/>
    </source>
</evidence>
<dbReference type="EMBL" id="RBLI01000001">
    <property type="protein sequence ID" value="RKS52647.1"/>
    <property type="molecule type" value="Genomic_DNA"/>
</dbReference>
<evidence type="ECO:0000313" key="6">
    <source>
        <dbReference type="EMBL" id="RKS52647.1"/>
    </source>
</evidence>
<keyword evidence="7" id="KW-1185">Reference proteome</keyword>
<dbReference type="Proteomes" id="UP000509322">
    <property type="component" value="Chromosome 2"/>
</dbReference>
<evidence type="ECO:0000313" key="8">
    <source>
        <dbReference type="Proteomes" id="UP000326453"/>
    </source>
</evidence>
<feature type="domain" description="NAD-dependent epimerase/dehydratase" evidence="3">
    <location>
        <begin position="5"/>
        <end position="239"/>
    </location>
</feature>
<dbReference type="OrthoDB" id="9801785at2"/>
<dbReference type="PANTHER" id="PTHR43000">
    <property type="entry name" value="DTDP-D-GLUCOSE 4,6-DEHYDRATASE-RELATED"/>
    <property type="match status" value="1"/>
</dbReference>
<dbReference type="AlphaFoldDB" id="A0A1I5EBB4"/>
<dbReference type="GeneID" id="51371328"/>
<dbReference type="EMBL" id="CP058690">
    <property type="protein sequence ID" value="QLH14508.1"/>
    <property type="molecule type" value="Genomic_DNA"/>
</dbReference>
<organism evidence="4 8">
    <name type="scientific">Paracoccus pantotrophus</name>
    <name type="common">Thiosphaera pantotropha</name>
    <dbReference type="NCBI Taxonomy" id="82367"/>
    <lineage>
        <taxon>Bacteria</taxon>
        <taxon>Pseudomonadati</taxon>
        <taxon>Pseudomonadota</taxon>
        <taxon>Alphaproteobacteria</taxon>
        <taxon>Rhodobacterales</taxon>
        <taxon>Paracoccaceae</taxon>
        <taxon>Paracoccus</taxon>
    </lineage>
</organism>
<protein>
    <submittedName>
        <fullName evidence="4">NAD-dependent epimerase/dehydratase family protein</fullName>
    </submittedName>
    <submittedName>
        <fullName evidence="6">UDP-glucose 4-epimerase</fullName>
    </submittedName>
</protein>
<evidence type="ECO:0000313" key="5">
    <source>
        <dbReference type="EMBL" id="QLH14508.1"/>
    </source>
</evidence>
<dbReference type="Proteomes" id="UP000326453">
    <property type="component" value="Chromosome 1"/>
</dbReference>
<accession>A0A1I5EBB4</accession>
<dbReference type="KEGG" id="ppan:ESD82_12160"/>
<evidence type="ECO:0000259" key="3">
    <source>
        <dbReference type="Pfam" id="PF01370"/>
    </source>
</evidence>
<dbReference type="Gene3D" id="3.40.50.720">
    <property type="entry name" value="NAD(P)-binding Rossmann-like Domain"/>
    <property type="match status" value="1"/>
</dbReference>
<comment type="similarity">
    <text evidence="2">Belongs to the NAD(P)-dependent epimerase/dehydratase family.</text>
</comment>
<dbReference type="InterPro" id="IPR001509">
    <property type="entry name" value="Epimerase_deHydtase"/>
</dbReference>
<reference evidence="4 8" key="2">
    <citation type="submission" date="2019-01" db="EMBL/GenBank/DDBJ databases">
        <title>Complete Genome Sequence and Annotation of the Paracoccus pantotrophus type strain DSM 2944.</title>
        <authorList>
            <person name="Bockwoldt J.A."/>
            <person name="Zimmermann M."/>
            <person name="Tiso T."/>
            <person name="Blank L.M."/>
        </authorList>
    </citation>
    <scope>NUCLEOTIDE SEQUENCE [LARGE SCALE GENOMIC DNA]</scope>
    <source>
        <strain evidence="4 8">DSM 2944</strain>
    </source>
</reference>
<evidence type="ECO:0000313" key="9">
    <source>
        <dbReference type="Proteomes" id="UP000509322"/>
    </source>
</evidence>
<comment type="pathway">
    <text evidence="1">Bacterial outer membrane biogenesis; LPS O-antigen biosynthesis.</text>
</comment>
<dbReference type="Proteomes" id="UP000273626">
    <property type="component" value="Unassembled WGS sequence"/>
</dbReference>
<reference evidence="5 9" key="3">
    <citation type="submission" date="2020-07" db="EMBL/GenBank/DDBJ databases">
        <title>The complete genome of Paracoccus pantotrophus ACCC 10489.</title>
        <authorList>
            <person name="Si Y."/>
        </authorList>
    </citation>
    <scope>NUCLEOTIDE SEQUENCE [LARGE SCALE GENOMIC DNA]</scope>
    <source>
        <strain evidence="9">ACCC 10489</strain>
        <strain evidence="5">ACCC10489</strain>
    </source>
</reference>
<reference evidence="6 7" key="1">
    <citation type="submission" date="2018-10" db="EMBL/GenBank/DDBJ databases">
        <title>Genomic Encyclopedia of Archaeal and Bacterial Type Strains, Phase II (KMG-II): from individual species to whole genera.</title>
        <authorList>
            <person name="Goeker M."/>
        </authorList>
    </citation>
    <scope>NUCLEOTIDE SEQUENCE [LARGE SCALE GENOMIC DNA]</scope>
    <source>
        <strain evidence="7">ATCC 35512 / DSM 2944 / CIP 106514 / LMD 82.5 / NBRC 102493 / NCCB 82005 / GB17</strain>
        <strain evidence="6">DSM 2944</strain>
    </source>
</reference>
<proteinExistence type="inferred from homology"/>
<dbReference type="Pfam" id="PF01370">
    <property type="entry name" value="Epimerase"/>
    <property type="match status" value="1"/>
</dbReference>
<evidence type="ECO:0000256" key="2">
    <source>
        <dbReference type="ARBA" id="ARBA00007637"/>
    </source>
</evidence>
<dbReference type="InterPro" id="IPR036291">
    <property type="entry name" value="NAD(P)-bd_dom_sf"/>
</dbReference>
<dbReference type="SUPFAM" id="SSF51735">
    <property type="entry name" value="NAD(P)-binding Rossmann-fold domains"/>
    <property type="match status" value="1"/>
</dbReference>
<evidence type="ECO:0000313" key="7">
    <source>
        <dbReference type="Proteomes" id="UP000273626"/>
    </source>
</evidence>
<dbReference type="RefSeq" id="WP_024842943.1">
    <property type="nucleotide sequence ID" value="NZ_CP038203.1"/>
</dbReference>
<evidence type="ECO:0000313" key="4">
    <source>
        <dbReference type="EMBL" id="QFG36942.1"/>
    </source>
</evidence>
<dbReference type="Gene3D" id="3.90.25.10">
    <property type="entry name" value="UDP-galactose 4-epimerase, domain 1"/>
    <property type="match status" value="1"/>
</dbReference>
<gene>
    <name evidence="6" type="ORF">BDE18_1978</name>
    <name evidence="4" type="ORF">ESD82_12160</name>
    <name evidence="5" type="ORF">HYQ43_09320</name>
</gene>
<sequence length="312" mass="32629">MQRKALVTGGAGFIGSHLVDRLLAAGEEVVVLDDLSSGRADNLPPQVRLVRGDVCDADLLGRLLAGVDCIFHLAARVSVQLCISDWMGAHRVNLGGTIAVLHAAHRAGNIPVVHASSAAIYGNRAGATCRETDLPLPISPYAADKLAAEHQAAAMAEVHGLPSVGLRFFNVYGPRQDAASPYAGVISKFCANRLADRPQVIFGDGQQSRDFICVADVVEGLLRARDLAGQAPGAQVFNLCTGTETTLLELVRQIDAIAGRGASAIEHAPARSGDIRASCGCPQAARDRLGFAAATDMRSGLDRLWDALVAAG</sequence>
<dbReference type="EMBL" id="CP044426">
    <property type="protein sequence ID" value="QFG36942.1"/>
    <property type="molecule type" value="Genomic_DNA"/>
</dbReference>